<gene>
    <name evidence="1" type="ORF">BS297_07110</name>
</gene>
<organism evidence="1 2">
    <name type="scientific">Rhodococcus erythropolis</name>
    <name type="common">Arthrobacter picolinophilus</name>
    <dbReference type="NCBI Taxonomy" id="1833"/>
    <lineage>
        <taxon>Bacteria</taxon>
        <taxon>Bacillati</taxon>
        <taxon>Actinomycetota</taxon>
        <taxon>Actinomycetes</taxon>
        <taxon>Mycobacteriales</taxon>
        <taxon>Nocardiaceae</taxon>
        <taxon>Rhodococcus</taxon>
        <taxon>Rhodococcus erythropolis group</taxon>
    </lineage>
</organism>
<dbReference type="Proteomes" id="UP000325576">
    <property type="component" value="Unassembled WGS sequence"/>
</dbReference>
<sequence length="115" mass="12653">MSETTKFECRARVWEGIDTFDAVAASTAGGSMRDDFRYEQDPESQIHDNGVRAVRAADGMIAYARRCGTGTEELPTVFADFLSDAHHLADALGVDWDEATRNGEGHYTAELYGTE</sequence>
<proteinExistence type="predicted"/>
<comment type="caution">
    <text evidence="1">The sequence shown here is derived from an EMBL/GenBank/DDBJ whole genome shotgun (WGS) entry which is preliminary data.</text>
</comment>
<evidence type="ECO:0000313" key="2">
    <source>
        <dbReference type="Proteomes" id="UP000325576"/>
    </source>
</evidence>
<name>A0A5N5E845_RHOER</name>
<evidence type="ECO:0000313" key="1">
    <source>
        <dbReference type="EMBL" id="KAB2586021.1"/>
    </source>
</evidence>
<dbReference type="AlphaFoldDB" id="A0A5N5E845"/>
<dbReference type="EMBL" id="MRBO01000249">
    <property type="protein sequence ID" value="KAB2586021.1"/>
    <property type="molecule type" value="Genomic_DNA"/>
</dbReference>
<reference evidence="1 2" key="1">
    <citation type="journal article" date="2017" name="Poromechanics V (2013)">
        <title>Genomic Characterization of the Arsenic-Tolerant Actinobacterium, &lt;i&gt;Rhodococcus erythropolis&lt;/i&gt; S43.</title>
        <authorList>
            <person name="Retamal-Morales G."/>
            <person name="Mehnert M."/>
            <person name="Schwabe R."/>
            <person name="Tischler D."/>
            <person name="Schloemann M."/>
            <person name="Levican G.J."/>
        </authorList>
    </citation>
    <scope>NUCLEOTIDE SEQUENCE [LARGE SCALE GENOMIC DNA]</scope>
    <source>
        <strain evidence="1 2">S43</strain>
    </source>
</reference>
<protein>
    <submittedName>
        <fullName evidence="1">Uncharacterized protein</fullName>
    </submittedName>
</protein>
<accession>A0A5N5E845</accession>